<feature type="compositionally biased region" description="Polar residues" evidence="1">
    <location>
        <begin position="184"/>
        <end position="197"/>
    </location>
</feature>
<accession>A0A167NXI8</accession>
<dbReference type="Proteomes" id="UP000076738">
    <property type="component" value="Unassembled WGS sequence"/>
</dbReference>
<feature type="compositionally biased region" description="Basic residues" evidence="1">
    <location>
        <begin position="80"/>
        <end position="97"/>
    </location>
</feature>
<evidence type="ECO:0000256" key="1">
    <source>
        <dbReference type="SAM" id="MobiDB-lite"/>
    </source>
</evidence>
<feature type="compositionally biased region" description="Polar residues" evidence="1">
    <location>
        <begin position="1"/>
        <end position="26"/>
    </location>
</feature>
<proteinExistence type="predicted"/>
<evidence type="ECO:0000313" key="3">
    <source>
        <dbReference type="Proteomes" id="UP000076738"/>
    </source>
</evidence>
<feature type="region of interest" description="Disordered" evidence="1">
    <location>
        <begin position="1"/>
        <end position="27"/>
    </location>
</feature>
<sequence length="433" mass="46580">MSLTTVGSNDNVSIPPSIADSGNLSVSPDWGNTIDLLADTKEAIAPIVGFFKTEKTTPAPTSKDVEASNSEPAPEPDKKGKGKHRGGKRHRGGRKKGEKLALEVREDAGEASGEKGVEKGGKTGEKLETSDDQDDQLAKLASQLVKAFEAKYGVGADLTEERLKELLAGDSKISLVVTPEPAPTTAQDPKPASTNDAQEIAPPADAARYLTRKEKIESLVLSHIDKPAEFDRSSVARFDLGTATPAEVIVESVRQANLGEFRGTVAAVIALEDQETEITCAVARSRKAKLADSLEAGRRVGWEKVMRDRQDKWKAQPLEVKQAEVERRRIAEEQLALERRLLRLQMRAERFAKAKAAGKKFVWDYGGKVLELGATVALHALLKKLGTAEPEKVIRAVFGLGRALQEVDGIVQEVGGVGEAGQGGDIDDPDNLC</sequence>
<name>A0A167NXI8_CALVF</name>
<gene>
    <name evidence="2" type="ORF">CALVIDRAFT_562571</name>
</gene>
<dbReference type="AlphaFoldDB" id="A0A167NXI8"/>
<keyword evidence="3" id="KW-1185">Reference proteome</keyword>
<feature type="region of interest" description="Disordered" evidence="1">
    <location>
        <begin position="54"/>
        <end position="135"/>
    </location>
</feature>
<reference evidence="2 3" key="1">
    <citation type="journal article" date="2016" name="Mol. Biol. Evol.">
        <title>Comparative Genomics of Early-Diverging Mushroom-Forming Fungi Provides Insights into the Origins of Lignocellulose Decay Capabilities.</title>
        <authorList>
            <person name="Nagy L.G."/>
            <person name="Riley R."/>
            <person name="Tritt A."/>
            <person name="Adam C."/>
            <person name="Daum C."/>
            <person name="Floudas D."/>
            <person name="Sun H."/>
            <person name="Yadav J.S."/>
            <person name="Pangilinan J."/>
            <person name="Larsson K.H."/>
            <person name="Matsuura K."/>
            <person name="Barry K."/>
            <person name="Labutti K."/>
            <person name="Kuo R."/>
            <person name="Ohm R.A."/>
            <person name="Bhattacharya S.S."/>
            <person name="Shirouzu T."/>
            <person name="Yoshinaga Y."/>
            <person name="Martin F.M."/>
            <person name="Grigoriev I.V."/>
            <person name="Hibbett D.S."/>
        </authorList>
    </citation>
    <scope>NUCLEOTIDE SEQUENCE [LARGE SCALE GENOMIC DNA]</scope>
    <source>
        <strain evidence="2 3">TUFC12733</strain>
    </source>
</reference>
<feature type="compositionally biased region" description="Basic and acidic residues" evidence="1">
    <location>
        <begin position="98"/>
        <end position="129"/>
    </location>
</feature>
<protein>
    <submittedName>
        <fullName evidence="2">Uncharacterized protein</fullName>
    </submittedName>
</protein>
<feature type="region of interest" description="Disordered" evidence="1">
    <location>
        <begin position="179"/>
        <end position="202"/>
    </location>
</feature>
<dbReference type="OrthoDB" id="3412126at2759"/>
<organism evidence="2 3">
    <name type="scientific">Calocera viscosa (strain TUFC12733)</name>
    <dbReference type="NCBI Taxonomy" id="1330018"/>
    <lineage>
        <taxon>Eukaryota</taxon>
        <taxon>Fungi</taxon>
        <taxon>Dikarya</taxon>
        <taxon>Basidiomycota</taxon>
        <taxon>Agaricomycotina</taxon>
        <taxon>Dacrymycetes</taxon>
        <taxon>Dacrymycetales</taxon>
        <taxon>Dacrymycetaceae</taxon>
        <taxon>Calocera</taxon>
    </lineage>
</organism>
<evidence type="ECO:0000313" key="2">
    <source>
        <dbReference type="EMBL" id="KZO98189.1"/>
    </source>
</evidence>
<dbReference type="EMBL" id="KV417277">
    <property type="protein sequence ID" value="KZO98189.1"/>
    <property type="molecule type" value="Genomic_DNA"/>
</dbReference>